<keyword evidence="1" id="KW-0812">Transmembrane</keyword>
<name>A0AAD7ZJ73_DIPPU</name>
<feature type="non-terminal residue" evidence="2">
    <location>
        <position position="1"/>
    </location>
</feature>
<accession>A0AAD7ZJ73</accession>
<dbReference type="EMBL" id="JASPKZ010008109">
    <property type="protein sequence ID" value="KAJ9580883.1"/>
    <property type="molecule type" value="Genomic_DNA"/>
</dbReference>
<feature type="transmembrane region" description="Helical" evidence="1">
    <location>
        <begin position="22"/>
        <end position="44"/>
    </location>
</feature>
<evidence type="ECO:0000313" key="3">
    <source>
        <dbReference type="Proteomes" id="UP001233999"/>
    </source>
</evidence>
<reference evidence="2" key="2">
    <citation type="submission" date="2023-05" db="EMBL/GenBank/DDBJ databases">
        <authorList>
            <person name="Fouks B."/>
        </authorList>
    </citation>
    <scope>NUCLEOTIDE SEQUENCE</scope>
    <source>
        <strain evidence="2">Stay&amp;Tobe</strain>
        <tissue evidence="2">Testes</tissue>
    </source>
</reference>
<dbReference type="AlphaFoldDB" id="A0AAD7ZJ73"/>
<reference evidence="2" key="1">
    <citation type="journal article" date="2023" name="IScience">
        <title>Live-bearing cockroach genome reveals convergent evolutionary mechanisms linked to viviparity in insects and beyond.</title>
        <authorList>
            <person name="Fouks B."/>
            <person name="Harrison M.C."/>
            <person name="Mikhailova A.A."/>
            <person name="Marchal E."/>
            <person name="English S."/>
            <person name="Carruthers M."/>
            <person name="Jennings E.C."/>
            <person name="Chiamaka E.L."/>
            <person name="Frigard R.A."/>
            <person name="Pippel M."/>
            <person name="Attardo G.M."/>
            <person name="Benoit J.B."/>
            <person name="Bornberg-Bauer E."/>
            <person name="Tobe S.S."/>
        </authorList>
    </citation>
    <scope>NUCLEOTIDE SEQUENCE</scope>
    <source>
        <strain evidence="2">Stay&amp;Tobe</strain>
    </source>
</reference>
<gene>
    <name evidence="2" type="ORF">L9F63_023939</name>
</gene>
<evidence type="ECO:0000256" key="1">
    <source>
        <dbReference type="SAM" id="Phobius"/>
    </source>
</evidence>
<proteinExistence type="predicted"/>
<sequence>SYLFVTTYFRCLLDRDRVGSVIIWSVIICYNLFRLQLIFGYNLFSVPRPVIIWSVTTYFRCLLDRIGDNCTKLIFRVYLDR</sequence>
<comment type="caution">
    <text evidence="2">The sequence shown here is derived from an EMBL/GenBank/DDBJ whole genome shotgun (WGS) entry which is preliminary data.</text>
</comment>
<protein>
    <submittedName>
        <fullName evidence="2">Uncharacterized protein</fullName>
    </submittedName>
</protein>
<dbReference type="Proteomes" id="UP001233999">
    <property type="component" value="Unassembled WGS sequence"/>
</dbReference>
<organism evidence="2 3">
    <name type="scientific">Diploptera punctata</name>
    <name type="common">Pacific beetle cockroach</name>
    <dbReference type="NCBI Taxonomy" id="6984"/>
    <lineage>
        <taxon>Eukaryota</taxon>
        <taxon>Metazoa</taxon>
        <taxon>Ecdysozoa</taxon>
        <taxon>Arthropoda</taxon>
        <taxon>Hexapoda</taxon>
        <taxon>Insecta</taxon>
        <taxon>Pterygota</taxon>
        <taxon>Neoptera</taxon>
        <taxon>Polyneoptera</taxon>
        <taxon>Dictyoptera</taxon>
        <taxon>Blattodea</taxon>
        <taxon>Blaberoidea</taxon>
        <taxon>Blaberidae</taxon>
        <taxon>Diplopterinae</taxon>
        <taxon>Diploptera</taxon>
    </lineage>
</organism>
<keyword evidence="1" id="KW-0472">Membrane</keyword>
<evidence type="ECO:0000313" key="2">
    <source>
        <dbReference type="EMBL" id="KAJ9580883.1"/>
    </source>
</evidence>
<keyword evidence="3" id="KW-1185">Reference proteome</keyword>
<keyword evidence="1" id="KW-1133">Transmembrane helix</keyword>
<feature type="non-terminal residue" evidence="2">
    <location>
        <position position="81"/>
    </location>
</feature>